<protein>
    <submittedName>
        <fullName evidence="1">Uncharacterized protein</fullName>
    </submittedName>
</protein>
<accession>A0A031FTW8</accession>
<dbReference type="AlphaFoldDB" id="A0A031FTW8"/>
<dbReference type="RefSeq" id="WP_036311284.1">
    <property type="nucleotide sequence ID" value="NZ_JFYO01000005.1"/>
</dbReference>
<dbReference type="EMBL" id="JFYO01000005">
    <property type="protein sequence ID" value="EZP27712.1"/>
    <property type="molecule type" value="Genomic_DNA"/>
</dbReference>
<dbReference type="Proteomes" id="UP000024001">
    <property type="component" value="Unassembled WGS sequence"/>
</dbReference>
<proteinExistence type="predicted"/>
<organism evidence="1 2">
    <name type="scientific">Microbacterium oleivorans</name>
    <dbReference type="NCBI Taxonomy" id="273677"/>
    <lineage>
        <taxon>Bacteria</taxon>
        <taxon>Bacillati</taxon>
        <taxon>Actinomycetota</taxon>
        <taxon>Actinomycetes</taxon>
        <taxon>Micrococcales</taxon>
        <taxon>Microbacteriaceae</taxon>
        <taxon>Microbacterium</taxon>
    </lineage>
</organism>
<gene>
    <name evidence="1" type="ORF">BW34_01704</name>
</gene>
<dbReference type="PATRIC" id="fig|273677.3.peg.1686"/>
<sequence>MTQIFVLNSAYGLMTAVAAMDAGAVPASTSGRILVAVNAAIIPEAGDGIVDAPHLASLRSRFDRVVDLNELLAPERPPHWRVTTGQAPVLQRLLRQAWEIGDSEVELFLQSPQVAPSRVFIDVFTGAPVSIVGDGLMTYSPIRNRWPHTVAGRVVGVVYADTVPGVEPLLFAGTARLPVPPEALRTVIDEVADATDDPDIDALTTLERPALILGQYLSALKLITPDEELQMQCEMIDRALEWSPGSIVFKPHPSAAPALIDDLAAHAATRGVAFAVFRGGTPAEVLALRLPFVGAVAGFSTALPTLQALTGLPIAAVGTELLLQRLRPYENGNRIPVTIIDALTRPDSPYQGERMQHLVDAVGYAMQPVIAAHLRPRAEEFLAVASAEERHRYFAHTRLSSLGLHGGTRPGLLARALGPRDGASRITEIQLAIRGARRRGKRAWKALRGG</sequence>
<name>A0A031FTW8_9MICO</name>
<evidence type="ECO:0000313" key="2">
    <source>
        <dbReference type="Proteomes" id="UP000024001"/>
    </source>
</evidence>
<dbReference type="OrthoDB" id="3723482at2"/>
<evidence type="ECO:0000313" key="1">
    <source>
        <dbReference type="EMBL" id="EZP27712.1"/>
    </source>
</evidence>
<keyword evidence="2" id="KW-1185">Reference proteome</keyword>
<dbReference type="InterPro" id="IPR010866">
    <property type="entry name" value="A-2_8-polyST"/>
</dbReference>
<dbReference type="Pfam" id="PF07388">
    <property type="entry name" value="A-2_8-polyST"/>
    <property type="match status" value="1"/>
</dbReference>
<reference evidence="1 2" key="1">
    <citation type="submission" date="2014-03" db="EMBL/GenBank/DDBJ databases">
        <title>Draft Genome Sequences of 13 Willow Endophytes.</title>
        <authorList>
            <person name="Gan H.Y."/>
            <person name="Gan H.M."/>
            <person name="Savka M.A."/>
            <person name="Hudson A.O."/>
        </authorList>
    </citation>
    <scope>NUCLEOTIDE SEQUENCE [LARGE SCALE GENOMIC DNA]</scope>
    <source>
        <strain evidence="1 2">RIT293</strain>
    </source>
</reference>
<dbReference type="eggNOG" id="ENOG502ZBCY">
    <property type="taxonomic scope" value="Bacteria"/>
</dbReference>
<comment type="caution">
    <text evidence="1">The sequence shown here is derived from an EMBL/GenBank/DDBJ whole genome shotgun (WGS) entry which is preliminary data.</text>
</comment>